<dbReference type="eggNOG" id="COG0657">
    <property type="taxonomic scope" value="Bacteria"/>
</dbReference>
<sequence>MRTASVLVGCLLALPFAIAACSDGPVTPAPGTETSSGSGANSGTGGSGGDDGTGGSGASSSQGGGGTGGEGGEGGASACTPEGPFDGDPINATPETWTWVGVPEAHCRNRSETGFGIRLNPASDKLVIFLEGGGACFNGATCLANPQAYTEQNFNTWKGGNGPGGILDNDNDDNPVRDWNMVFVPYCTGDVHSGNATGVNVPGLGAPQNQSFVGYANIGHYLRRIIPTLPELSQVLLTGTSAGGFGAAFNYDRVAQAFCPTPVTLVDDSGPVMSDEYLAPCLQQRWRTLWGLDGTLPADCAECTPSNGGGLLNYTVYLGSKYPERRLGLISSLQDNTIRTFYSYGNNNCAGIEGLPGSMTGAAYTAGLTELRDDYLTSTTSWASYYMSGTAHTILGGNGYYSTTVAGVSLTGWVASLLDEAPATHVSP</sequence>
<proteinExistence type="predicted"/>
<feature type="chain" id="PRO_5001500108" description="Pectinacetylesterase" evidence="2">
    <location>
        <begin position="20"/>
        <end position="428"/>
    </location>
</feature>
<feature type="compositionally biased region" description="Gly residues" evidence="1">
    <location>
        <begin position="40"/>
        <end position="75"/>
    </location>
</feature>
<accession>A0A017T280</accession>
<dbReference type="InterPro" id="IPR004963">
    <property type="entry name" value="PAE/NOTUM"/>
</dbReference>
<evidence type="ECO:0000256" key="1">
    <source>
        <dbReference type="SAM" id="MobiDB-lite"/>
    </source>
</evidence>
<evidence type="ECO:0000256" key="2">
    <source>
        <dbReference type="SAM" id="SignalP"/>
    </source>
</evidence>
<feature type="signal peptide" evidence="2">
    <location>
        <begin position="1"/>
        <end position="19"/>
    </location>
</feature>
<dbReference type="PROSITE" id="PS51257">
    <property type="entry name" value="PROKAR_LIPOPROTEIN"/>
    <property type="match status" value="1"/>
</dbReference>
<evidence type="ECO:0000313" key="4">
    <source>
        <dbReference type="Proteomes" id="UP000019678"/>
    </source>
</evidence>
<dbReference type="EMBL" id="ASRX01000051">
    <property type="protein sequence ID" value="EYF03062.1"/>
    <property type="molecule type" value="Genomic_DNA"/>
</dbReference>
<keyword evidence="2" id="KW-0732">Signal</keyword>
<evidence type="ECO:0000313" key="3">
    <source>
        <dbReference type="EMBL" id="EYF03062.1"/>
    </source>
</evidence>
<dbReference type="GO" id="GO:0016787">
    <property type="term" value="F:hydrolase activity"/>
    <property type="evidence" value="ECO:0007669"/>
    <property type="project" value="InterPro"/>
</dbReference>
<dbReference type="AlphaFoldDB" id="A0A017T280"/>
<keyword evidence="4" id="KW-1185">Reference proteome</keyword>
<dbReference type="PANTHER" id="PTHR21562">
    <property type="entry name" value="NOTUM-RELATED"/>
    <property type="match status" value="1"/>
</dbReference>
<dbReference type="OrthoDB" id="9802991at2"/>
<protein>
    <recommendedName>
        <fullName evidence="5">Pectinacetylesterase</fullName>
    </recommendedName>
</protein>
<organism evidence="3 4">
    <name type="scientific">Chondromyces apiculatus DSM 436</name>
    <dbReference type="NCBI Taxonomy" id="1192034"/>
    <lineage>
        <taxon>Bacteria</taxon>
        <taxon>Pseudomonadati</taxon>
        <taxon>Myxococcota</taxon>
        <taxon>Polyangia</taxon>
        <taxon>Polyangiales</taxon>
        <taxon>Polyangiaceae</taxon>
        <taxon>Chondromyces</taxon>
    </lineage>
</organism>
<evidence type="ECO:0008006" key="5">
    <source>
        <dbReference type="Google" id="ProtNLM"/>
    </source>
</evidence>
<gene>
    <name evidence="3" type="ORF">CAP_6176</name>
</gene>
<comment type="caution">
    <text evidence="3">The sequence shown here is derived from an EMBL/GenBank/DDBJ whole genome shotgun (WGS) entry which is preliminary data.</text>
</comment>
<feature type="region of interest" description="Disordered" evidence="1">
    <location>
        <begin position="29"/>
        <end position="95"/>
    </location>
</feature>
<dbReference type="STRING" id="1192034.CAP_6176"/>
<dbReference type="RefSeq" id="WP_052376137.1">
    <property type="nucleotide sequence ID" value="NZ_ASRX01000051.1"/>
</dbReference>
<name>A0A017T280_9BACT</name>
<dbReference type="PANTHER" id="PTHR21562:SF83">
    <property type="entry name" value="PECTIN ACETYLESTERASE 4"/>
    <property type="match status" value="1"/>
</dbReference>
<dbReference type="ESTHER" id="9delt-a0a017t280">
    <property type="family name" value="Pectinacetylesterase-Notum"/>
</dbReference>
<dbReference type="Pfam" id="PF03283">
    <property type="entry name" value="PAE"/>
    <property type="match status" value="1"/>
</dbReference>
<reference evidence="3 4" key="1">
    <citation type="submission" date="2013-05" db="EMBL/GenBank/DDBJ databases">
        <title>Genome assembly of Chondromyces apiculatus DSM 436.</title>
        <authorList>
            <person name="Sharma G."/>
            <person name="Khatri I."/>
            <person name="Kaur C."/>
            <person name="Mayilraj S."/>
            <person name="Subramanian S."/>
        </authorList>
    </citation>
    <scope>NUCLEOTIDE SEQUENCE [LARGE SCALE GENOMIC DNA]</scope>
    <source>
        <strain evidence="3 4">DSM 436</strain>
    </source>
</reference>
<dbReference type="Proteomes" id="UP000019678">
    <property type="component" value="Unassembled WGS sequence"/>
</dbReference>